<gene>
    <name evidence="1" type="ORF">S01H4_56019</name>
</gene>
<protein>
    <recommendedName>
        <fullName evidence="2">SbsA Ig-like domain-containing protein</fullName>
    </recommendedName>
</protein>
<evidence type="ECO:0008006" key="2">
    <source>
        <dbReference type="Google" id="ProtNLM"/>
    </source>
</evidence>
<accession>X1EPU7</accession>
<dbReference type="EMBL" id="BART01032411">
    <property type="protein sequence ID" value="GAH10663.1"/>
    <property type="molecule type" value="Genomic_DNA"/>
</dbReference>
<reference evidence="1" key="1">
    <citation type="journal article" date="2014" name="Front. Microbiol.">
        <title>High frequency of phylogenetically diverse reductive dehalogenase-homologous genes in deep subseafloor sedimentary metagenomes.</title>
        <authorList>
            <person name="Kawai M."/>
            <person name="Futagami T."/>
            <person name="Toyoda A."/>
            <person name="Takaki Y."/>
            <person name="Nishi S."/>
            <person name="Hori S."/>
            <person name="Arai W."/>
            <person name="Tsubouchi T."/>
            <person name="Morono Y."/>
            <person name="Uchiyama I."/>
            <person name="Ito T."/>
            <person name="Fujiyama A."/>
            <person name="Inagaki F."/>
            <person name="Takami H."/>
        </authorList>
    </citation>
    <scope>NUCLEOTIDE SEQUENCE</scope>
    <source>
        <strain evidence="1">Expedition CK06-06</strain>
    </source>
</reference>
<name>X1EPU7_9ZZZZ</name>
<feature type="non-terminal residue" evidence="1">
    <location>
        <position position="148"/>
    </location>
</feature>
<comment type="caution">
    <text evidence="1">The sequence shown here is derived from an EMBL/GenBank/DDBJ whole genome shotgun (WGS) entry which is preliminary data.</text>
</comment>
<proteinExistence type="predicted"/>
<evidence type="ECO:0000313" key="1">
    <source>
        <dbReference type="EMBL" id="GAH10663.1"/>
    </source>
</evidence>
<sequence length="148" mass="16519">MAKVIATDEAGNVNIISWSFTVDITKPTYEINMNATEPVNAENIEIYANFSESMRESSVTTFKNVTEISFISEEWIDEDTYCIYATIEESYNGTVLVEIEGALDLPGNEMDSSNFTFYIDTVNPTAPDNLNAKEVLSSIVLNWDASED</sequence>
<organism evidence="1">
    <name type="scientific">marine sediment metagenome</name>
    <dbReference type="NCBI Taxonomy" id="412755"/>
    <lineage>
        <taxon>unclassified sequences</taxon>
        <taxon>metagenomes</taxon>
        <taxon>ecological metagenomes</taxon>
    </lineage>
</organism>
<dbReference type="AlphaFoldDB" id="X1EPU7"/>